<dbReference type="PANTHER" id="PTHR34211:SF3">
    <property type="entry name" value="CALCINEURIN-LIKE METALLO-PHOSPHOESTERASE SUPERFAMILY PROTEIN"/>
    <property type="match status" value="1"/>
</dbReference>
<keyword evidence="1" id="KW-0812">Transmembrane</keyword>
<evidence type="ECO:0000313" key="2">
    <source>
        <dbReference type="EMBL" id="BEV04091.1"/>
    </source>
</evidence>
<dbReference type="PANTHER" id="PTHR34211">
    <property type="entry name" value="CALCINEURIN-LIKE METALLO-PHOSPHOESTERASE SUPERFAMILY PROTEIN"/>
    <property type="match status" value="1"/>
</dbReference>
<keyword evidence="3" id="KW-1185">Reference proteome</keyword>
<evidence type="ECO:0000313" key="3">
    <source>
        <dbReference type="Proteomes" id="UP001380186"/>
    </source>
</evidence>
<dbReference type="Gene3D" id="3.60.21.10">
    <property type="match status" value="1"/>
</dbReference>
<feature type="transmembrane region" description="Helical" evidence="1">
    <location>
        <begin position="6"/>
        <end position="23"/>
    </location>
</feature>
<feature type="transmembrane region" description="Helical" evidence="1">
    <location>
        <begin position="493"/>
        <end position="510"/>
    </location>
</feature>
<dbReference type="RefSeq" id="WP_338614828.1">
    <property type="nucleotide sequence ID" value="NZ_AP029022.1"/>
</dbReference>
<keyword evidence="1" id="KW-0472">Membrane</keyword>
<protein>
    <submittedName>
        <fullName evidence="2">Metallophosphoesterase</fullName>
    </submittedName>
</protein>
<organism evidence="2 3">
    <name type="scientific">Chryseobacterium gambrini</name>
    <dbReference type="NCBI Taxonomy" id="373672"/>
    <lineage>
        <taxon>Bacteria</taxon>
        <taxon>Pseudomonadati</taxon>
        <taxon>Bacteroidota</taxon>
        <taxon>Flavobacteriia</taxon>
        <taxon>Flavobacteriales</taxon>
        <taxon>Weeksellaceae</taxon>
        <taxon>Chryseobacterium group</taxon>
        <taxon>Chryseobacterium</taxon>
    </lineage>
</organism>
<name>A0ABM8K557_9FLAO</name>
<proteinExistence type="predicted"/>
<dbReference type="SUPFAM" id="SSF56300">
    <property type="entry name" value="Metallo-dependent phosphatases"/>
    <property type="match status" value="1"/>
</dbReference>
<feature type="transmembrane region" description="Helical" evidence="1">
    <location>
        <begin position="455"/>
        <end position="472"/>
    </location>
</feature>
<accession>A0ABM8K557</accession>
<dbReference type="Proteomes" id="UP001380186">
    <property type="component" value="Chromosome"/>
</dbReference>
<feature type="transmembrane region" description="Helical" evidence="1">
    <location>
        <begin position="421"/>
        <end position="449"/>
    </location>
</feature>
<gene>
    <name evidence="2" type="ORF">CRDW_14650</name>
</gene>
<evidence type="ECO:0000256" key="1">
    <source>
        <dbReference type="SAM" id="Phobius"/>
    </source>
</evidence>
<sequence length="663" mass="77449">MEALFYILLLAALVCLIFYFTDFKSAKTVKIFRQQNTDKYIYYFKPQKPVKWFNFTGLTNTFRMVSLSADILSVIDKREVQSGMEKDAGDELIRNNIHENKDEFWFDFIADTGDGFDSTTTVLYHLTRDSYTYSFKNEKDREKYDEHEITLKKGSALVIGGDLVYPVGSEGHYRDRFKGPLRFVAPGIRTPEKPSPILVATPGNHDWYDGLSAFFRLMCQKSSIGNYRTVQNRSYFAYALRKNVHLFGIDNQLLGDIDIPQMSFFKKYVENISGEGGKNHIILLIAEPYWYNYDIDDRHQRKQRMDSLEYITRALVEEVKKNQNNKEDETENKNKAELIFEIVITGDIHHYSNYKLDSDTKDYYYQVKHFITSGGGGAFGHVTDFLKEKIVIPQLQSARTNPLEYTLGEVYPSKEKSGKKIWWNFIFSIVNYEFTALLLMLSFVSTYVFCCTDSIMKELISLLLPLVLVFIISKVTNNECSDKEKWVNRILRFGLFVVSFAIQIFILYQFPHYQENQIRFLSDENLHFLGIDSVKTFLKIPVKNNYFLFQWIASGILQSVLFGWYILFGYKVFKLYVTEISSGKVEEGKKNFLKFKITDTEIVIYVVAIKKAYKWMDLIKKKDASKVQREMASAKDPKRFLRDNFKPDPDNNVRIIDKITIKL</sequence>
<dbReference type="InterPro" id="IPR029052">
    <property type="entry name" value="Metallo-depent_PP-like"/>
</dbReference>
<dbReference type="EMBL" id="AP029022">
    <property type="protein sequence ID" value="BEV04091.1"/>
    <property type="molecule type" value="Genomic_DNA"/>
</dbReference>
<feature type="transmembrane region" description="Helical" evidence="1">
    <location>
        <begin position="548"/>
        <end position="568"/>
    </location>
</feature>
<keyword evidence="1" id="KW-1133">Transmembrane helix</keyword>
<reference evidence="2 3" key="1">
    <citation type="journal article" date="2020" name="Microbes Environ.">
        <title>Synthetic bacterial community of duckweed: a simple and stable system to study plant-microbe interactions.</title>
        <authorList>
            <person name="Ishizawa H."/>
            <person name="Tada M."/>
            <person name="Kuroda M."/>
            <person name="Inoue D."/>
            <person name="Futamata H."/>
            <person name="Ike M."/>
        </authorList>
    </citation>
    <scope>NUCLEOTIDE SEQUENCE [LARGE SCALE GENOMIC DNA]</scope>
    <source>
        <strain evidence="2 3">DW100</strain>
    </source>
</reference>